<dbReference type="PANTHER" id="PTHR42648:SF28">
    <property type="entry name" value="TRANSPOSON-ENCODED PROTEIN WITH RIBONUCLEASE H-LIKE AND RETROVIRUS ZINC FINGER-LIKE DOMAINS"/>
    <property type="match status" value="1"/>
</dbReference>
<comment type="similarity">
    <text evidence="1">Belongs to the phospholipid scramblase family.</text>
</comment>
<dbReference type="InterPro" id="IPR005552">
    <property type="entry name" value="Scramblase"/>
</dbReference>
<evidence type="ECO:0000259" key="7">
    <source>
        <dbReference type="PROSITE" id="PS50994"/>
    </source>
</evidence>
<dbReference type="Pfam" id="PF00665">
    <property type="entry name" value="rve"/>
    <property type="match status" value="1"/>
</dbReference>
<sequence>MVLLLPRLDPYHRLVGPFTHLRIQIQAFSPFPTRTVAHLTTILLQPNIFRALACREALSLAEDLGLPRVCIASDCKQVVDDIAEDSGGRYASIIKEIKVATPAALPRRRGPRIPARTTTSHASGGRGGAPVVGAVVEAVVRSEEPKRRPDAARRTRRPAVAEAVVPSEELKKHPDAAKWPAAADAVVRFQEPKKRRRGADKKPRKRRAVSKNGGAGVSLGHLANAARAFLNSKVAALGRSFVRSWQTAGKEEKAPSTSYQHGEELDLALVQASSSLTNSVYEMSSLKFDLPQLDYTTRFALWQVKMRAILAQSSDLDEAIDAFGEKAKDTWTDAEKRKDRKALSLIQLHLSNNILQEVLQEKTTAELWVKLEEICLSKDLTGRLHVKMKLFSHKLQEGGSVMNHLSSWKEIVSDLQSIEVKYEDEDLGLLLLCSLPNSFSNFRDTILLSRDKLTLAEVYDALQQKEKMKSMVQAESSSSKAEALEVRGRPEQRDNYYHNNRDKSKGDRGRSKSKGRDKFCRYCKKSSHNIDDCWKLQNKEKRNGTYQPKNNDGNGKAAVVTGKGEAAVVAGNDGRDSSDGDCLAVLAACVSRDDEWILDTACSFHICCNKDWFSSYESVQSGDFVRVGNDNQCSIVGIGSVQIKTHDGMTRTLTGVKHIPSMARNLISLSTLDCDGYKYKGGNKLLKVSSGSLIIMIGDMNSAKLYVLRGSTLPGIAAAVSSDESSKTNLWHKRLGHMSELGMAELTKRELIDGCDFGKLEFCEHCIFGKHKRVKFNASVHTTKGILDYVHADVWGPSRRTSNGGANYMLTIIDDYSRKVWPYFLKHKSDVFSAFKKWKVMVETQTEKKVKILRTDNGMEFCSNEFDEFCSNDGMVRHHTIPYTPQQNGVAERMNRTIISRARCMLSNAKMHRGFWAEAASTACYLINRSPSVPLDKKTPIEVWSGSPADYSDLRVFGCTAYAHVDNGKLEPRAVKCIFLGYGSGVKAYRLWNPETKKIVLSRNVVFNEAVMFNDSPSTDISDAIDSPDVSDDEQHRIGVQVEHAKENENVVPETNNDDNDVPPSPPFVQRQGRSIAADRPRRNIAPPTRLIQECDIVDYALSCAEQVEHDIEPATYTEAIASVDKEKWVGAMQEEMQSLEKNGTWDVVHLPKQKKAVRCKWIFKRKEGLSPNEPPRFKARLVAKGFSQIPGVDYNDVFSPVVKHSSIRAFFGIVAMHDLELEQLDVKTAFLHGELEEEIYMDQPEGYVVPGKEDLVCKLKRSLYGLKQSPRQWYKRFDSFMLTHGFERSQYDSCVYIKFVNGSPIYLLLYVDDMLIAAKSMKEITTLKNQLSSEFEMKDLGPAKKILGMEIKRDRKSSLLFLSQEKYIEKVLHRFNMHDAKSVTTPIASHFKLSALQCPSSEDDIEYMSRVPYSSAVGSLMYAMVCSRPDLSYAMSLVSRYMANPGKEHWKAVQWIFRYLRGTSKACLRFGRIGEGLAGYVDSDYAGDLDKRRSLTGYVFTVGGCAVSWKATLQDVVAQSTTEAEYMAIAEAGKEAVWLKGLYAELCGDNSCIKLFSDSQSAIYLTKDQMFHERTKHIDIKYHAIRDVVAKGKVKLLRSRRPFIAEFIDHKGKEIFTVRRPFWWINSSIYAEMDGKEIGVVHSRWHLWRRIYDLYLGNRQFAVVENPGFWSWTFTLLDENDNVVAKIQRKARGIGWEVFTDAGQYAISFGSVGNSWSFIDPEDADKVHTFTALPLPERAVTLALAVSLDHDYFTRRLGWGLRSIFGE</sequence>
<keyword evidence="3" id="KW-0479">Metal-binding</keyword>
<dbReference type="InterPro" id="IPR025724">
    <property type="entry name" value="GAG-pre-integrase_dom"/>
</dbReference>
<proteinExistence type="inferred from homology"/>
<dbReference type="PROSITE" id="PS50994">
    <property type="entry name" value="INTEGRASE"/>
    <property type="match status" value="1"/>
</dbReference>
<dbReference type="GO" id="GO:0015074">
    <property type="term" value="P:DNA integration"/>
    <property type="evidence" value="ECO:0007669"/>
    <property type="project" value="InterPro"/>
</dbReference>
<dbReference type="Pfam" id="PF25597">
    <property type="entry name" value="SH3_retrovirus"/>
    <property type="match status" value="1"/>
</dbReference>
<dbReference type="Pfam" id="PF03803">
    <property type="entry name" value="Scramblase"/>
    <property type="match status" value="1"/>
</dbReference>
<dbReference type="InterPro" id="IPR025659">
    <property type="entry name" value="Tubby-like_C"/>
</dbReference>
<accession>A0AAD8SMD0</accession>
<feature type="compositionally biased region" description="Basic and acidic residues" evidence="6">
    <location>
        <begin position="482"/>
        <end position="515"/>
    </location>
</feature>
<protein>
    <recommendedName>
        <fullName evidence="7">Integrase catalytic domain-containing protein</fullName>
    </recommendedName>
</protein>
<evidence type="ECO:0000256" key="4">
    <source>
        <dbReference type="ARBA" id="ARBA00022750"/>
    </source>
</evidence>
<dbReference type="Pfam" id="PF22936">
    <property type="entry name" value="Pol_BBD"/>
    <property type="match status" value="1"/>
</dbReference>
<dbReference type="InterPro" id="IPR013103">
    <property type="entry name" value="RVT_2"/>
</dbReference>
<dbReference type="Gene3D" id="3.30.420.10">
    <property type="entry name" value="Ribonuclease H-like superfamily/Ribonuclease H"/>
    <property type="match status" value="1"/>
</dbReference>
<dbReference type="PANTHER" id="PTHR42648">
    <property type="entry name" value="TRANSPOSASE, PUTATIVE-RELATED"/>
    <property type="match status" value="1"/>
</dbReference>
<name>A0AAD8SMD0_LOLMU</name>
<dbReference type="Proteomes" id="UP001231189">
    <property type="component" value="Unassembled WGS sequence"/>
</dbReference>
<keyword evidence="4" id="KW-0064">Aspartyl protease</keyword>
<feature type="compositionally biased region" description="Low complexity" evidence="6">
    <location>
        <begin position="158"/>
        <end position="167"/>
    </location>
</feature>
<dbReference type="GO" id="GO:0006508">
    <property type="term" value="P:proteolysis"/>
    <property type="evidence" value="ECO:0007669"/>
    <property type="project" value="UniProtKB-KW"/>
</dbReference>
<feature type="region of interest" description="Disordered" evidence="6">
    <location>
        <begin position="189"/>
        <end position="215"/>
    </location>
</feature>
<keyword evidence="5" id="KW-0378">Hydrolase</keyword>
<feature type="region of interest" description="Disordered" evidence="6">
    <location>
        <begin position="470"/>
        <end position="515"/>
    </location>
</feature>
<organism evidence="8 9">
    <name type="scientific">Lolium multiflorum</name>
    <name type="common">Italian ryegrass</name>
    <name type="synonym">Lolium perenne subsp. multiflorum</name>
    <dbReference type="NCBI Taxonomy" id="4521"/>
    <lineage>
        <taxon>Eukaryota</taxon>
        <taxon>Viridiplantae</taxon>
        <taxon>Streptophyta</taxon>
        <taxon>Embryophyta</taxon>
        <taxon>Tracheophyta</taxon>
        <taxon>Spermatophyta</taxon>
        <taxon>Magnoliopsida</taxon>
        <taxon>Liliopsida</taxon>
        <taxon>Poales</taxon>
        <taxon>Poaceae</taxon>
        <taxon>BOP clade</taxon>
        <taxon>Pooideae</taxon>
        <taxon>Poodae</taxon>
        <taxon>Poeae</taxon>
        <taxon>Poeae Chloroplast Group 2 (Poeae type)</taxon>
        <taxon>Loliodinae</taxon>
        <taxon>Loliinae</taxon>
        <taxon>Lolium</taxon>
    </lineage>
</organism>
<feature type="region of interest" description="Disordered" evidence="6">
    <location>
        <begin position="142"/>
        <end position="177"/>
    </location>
</feature>
<evidence type="ECO:0000256" key="3">
    <source>
        <dbReference type="ARBA" id="ARBA00022723"/>
    </source>
</evidence>
<dbReference type="InterPro" id="IPR039537">
    <property type="entry name" value="Retrotran_Ty1/copia-like"/>
</dbReference>
<dbReference type="Pfam" id="PF13976">
    <property type="entry name" value="gag_pre-integrs"/>
    <property type="match status" value="1"/>
</dbReference>
<dbReference type="GO" id="GO:0046872">
    <property type="term" value="F:metal ion binding"/>
    <property type="evidence" value="ECO:0007669"/>
    <property type="project" value="UniProtKB-KW"/>
</dbReference>
<feature type="compositionally biased region" description="Basic and acidic residues" evidence="6">
    <location>
        <begin position="142"/>
        <end position="153"/>
    </location>
</feature>
<evidence type="ECO:0000256" key="2">
    <source>
        <dbReference type="ARBA" id="ARBA00022670"/>
    </source>
</evidence>
<dbReference type="GO" id="GO:0004190">
    <property type="term" value="F:aspartic-type endopeptidase activity"/>
    <property type="evidence" value="ECO:0007669"/>
    <property type="project" value="UniProtKB-KW"/>
</dbReference>
<reference evidence="8" key="1">
    <citation type="submission" date="2023-07" db="EMBL/GenBank/DDBJ databases">
        <title>A chromosome-level genome assembly of Lolium multiflorum.</title>
        <authorList>
            <person name="Chen Y."/>
            <person name="Copetti D."/>
            <person name="Kolliker R."/>
            <person name="Studer B."/>
        </authorList>
    </citation>
    <scope>NUCLEOTIDE SEQUENCE</scope>
    <source>
        <strain evidence="8">02402/16</strain>
        <tissue evidence="8">Leaf</tissue>
    </source>
</reference>
<dbReference type="GO" id="GO:0017128">
    <property type="term" value="F:phospholipid scramblase activity"/>
    <property type="evidence" value="ECO:0007669"/>
    <property type="project" value="InterPro"/>
</dbReference>
<dbReference type="EMBL" id="JAUUTY010000004">
    <property type="protein sequence ID" value="KAK1653772.1"/>
    <property type="molecule type" value="Genomic_DNA"/>
</dbReference>
<dbReference type="InterPro" id="IPR012337">
    <property type="entry name" value="RNaseH-like_sf"/>
</dbReference>
<feature type="domain" description="Integrase catalytic" evidence="7">
    <location>
        <begin position="780"/>
        <end position="948"/>
    </location>
</feature>
<dbReference type="CDD" id="cd09272">
    <property type="entry name" value="RNase_HI_RT_Ty1"/>
    <property type="match status" value="1"/>
</dbReference>
<dbReference type="InterPro" id="IPR001584">
    <property type="entry name" value="Integrase_cat-core"/>
</dbReference>
<keyword evidence="9" id="KW-1185">Reference proteome</keyword>
<evidence type="ECO:0000313" key="8">
    <source>
        <dbReference type="EMBL" id="KAK1653772.1"/>
    </source>
</evidence>
<feature type="region of interest" description="Disordered" evidence="6">
    <location>
        <begin position="105"/>
        <end position="128"/>
    </location>
</feature>
<dbReference type="SUPFAM" id="SSF56672">
    <property type="entry name" value="DNA/RNA polymerases"/>
    <property type="match status" value="1"/>
</dbReference>
<dbReference type="InterPro" id="IPR057670">
    <property type="entry name" value="SH3_retrovirus"/>
</dbReference>
<dbReference type="InterPro" id="IPR043502">
    <property type="entry name" value="DNA/RNA_pol_sf"/>
</dbReference>
<feature type="compositionally biased region" description="Basic residues" evidence="6">
    <location>
        <begin position="193"/>
        <end position="209"/>
    </location>
</feature>
<evidence type="ECO:0000256" key="5">
    <source>
        <dbReference type="ARBA" id="ARBA00022801"/>
    </source>
</evidence>
<dbReference type="InterPro" id="IPR054722">
    <property type="entry name" value="PolX-like_BBD"/>
</dbReference>
<comment type="caution">
    <text evidence="8">The sequence shown here is derived from an EMBL/GenBank/DDBJ whole genome shotgun (WGS) entry which is preliminary data.</text>
</comment>
<keyword evidence="2" id="KW-0645">Protease</keyword>
<evidence type="ECO:0000313" key="9">
    <source>
        <dbReference type="Proteomes" id="UP001231189"/>
    </source>
</evidence>
<evidence type="ECO:0000256" key="1">
    <source>
        <dbReference type="ARBA" id="ARBA00005350"/>
    </source>
</evidence>
<dbReference type="Pfam" id="PF14223">
    <property type="entry name" value="Retrotran_gag_2"/>
    <property type="match status" value="1"/>
</dbReference>
<feature type="region of interest" description="Disordered" evidence="6">
    <location>
        <begin position="1046"/>
        <end position="1076"/>
    </location>
</feature>
<dbReference type="SUPFAM" id="SSF53098">
    <property type="entry name" value="Ribonuclease H-like"/>
    <property type="match status" value="1"/>
</dbReference>
<evidence type="ECO:0000256" key="6">
    <source>
        <dbReference type="SAM" id="MobiDB-lite"/>
    </source>
</evidence>
<dbReference type="GO" id="GO:0003676">
    <property type="term" value="F:nucleic acid binding"/>
    <property type="evidence" value="ECO:0007669"/>
    <property type="project" value="InterPro"/>
</dbReference>
<gene>
    <name evidence="8" type="ORF">QYE76_071577</name>
</gene>
<dbReference type="Pfam" id="PF07727">
    <property type="entry name" value="RVT_2"/>
    <property type="match status" value="1"/>
</dbReference>
<dbReference type="InterPro" id="IPR036397">
    <property type="entry name" value="RNaseH_sf"/>
</dbReference>
<dbReference type="SUPFAM" id="SSF54518">
    <property type="entry name" value="Tubby C-terminal domain-like"/>
    <property type="match status" value="1"/>
</dbReference>